<reference evidence="1" key="1">
    <citation type="submission" date="2020-11" db="EMBL/GenBank/DDBJ databases">
        <authorList>
            <person name="Tran Van P."/>
        </authorList>
    </citation>
    <scope>NUCLEOTIDE SEQUENCE</scope>
</reference>
<gene>
    <name evidence="1" type="ORF">TCEB3V08_LOCUS8171</name>
</gene>
<protein>
    <submittedName>
        <fullName evidence="1">Uncharacterized protein</fullName>
    </submittedName>
</protein>
<accession>A0A7R9D0J8</accession>
<dbReference type="AlphaFoldDB" id="A0A7R9D0J8"/>
<name>A0A7R9D0J8_TIMCR</name>
<dbReference type="EMBL" id="OC319578">
    <property type="protein sequence ID" value="CAD7405795.1"/>
    <property type="molecule type" value="Genomic_DNA"/>
</dbReference>
<sequence>MFTGKHVLLSNVHVELHRDSNLDLPVLSSRAKHDKRVSQLRHRGGDEGFSIRITAGPTESAGYGEIDVSNPILSTIYGFRESVNQLFLFVRKDTLFGCEATPRLSPSHPPSLKIGFRLALDRDKGLKPAAFVKYQLLSENTA</sequence>
<organism evidence="1">
    <name type="scientific">Timema cristinae</name>
    <name type="common">Walking stick</name>
    <dbReference type="NCBI Taxonomy" id="61476"/>
    <lineage>
        <taxon>Eukaryota</taxon>
        <taxon>Metazoa</taxon>
        <taxon>Ecdysozoa</taxon>
        <taxon>Arthropoda</taxon>
        <taxon>Hexapoda</taxon>
        <taxon>Insecta</taxon>
        <taxon>Pterygota</taxon>
        <taxon>Neoptera</taxon>
        <taxon>Polyneoptera</taxon>
        <taxon>Phasmatodea</taxon>
        <taxon>Timematodea</taxon>
        <taxon>Timematoidea</taxon>
        <taxon>Timematidae</taxon>
        <taxon>Timema</taxon>
    </lineage>
</organism>
<proteinExistence type="predicted"/>
<evidence type="ECO:0000313" key="1">
    <source>
        <dbReference type="EMBL" id="CAD7405795.1"/>
    </source>
</evidence>